<gene>
    <name evidence="1" type="ORF">K1T71_003472</name>
</gene>
<proteinExistence type="predicted"/>
<protein>
    <submittedName>
        <fullName evidence="1">Uncharacterized protein</fullName>
    </submittedName>
</protein>
<organism evidence="1 2">
    <name type="scientific">Dendrolimus kikuchii</name>
    <dbReference type="NCBI Taxonomy" id="765133"/>
    <lineage>
        <taxon>Eukaryota</taxon>
        <taxon>Metazoa</taxon>
        <taxon>Ecdysozoa</taxon>
        <taxon>Arthropoda</taxon>
        <taxon>Hexapoda</taxon>
        <taxon>Insecta</taxon>
        <taxon>Pterygota</taxon>
        <taxon>Neoptera</taxon>
        <taxon>Endopterygota</taxon>
        <taxon>Lepidoptera</taxon>
        <taxon>Glossata</taxon>
        <taxon>Ditrysia</taxon>
        <taxon>Bombycoidea</taxon>
        <taxon>Lasiocampidae</taxon>
        <taxon>Dendrolimus</taxon>
    </lineage>
</organism>
<reference evidence="1 2" key="1">
    <citation type="journal article" date="2021" name="Front. Genet.">
        <title>Chromosome-Level Genome Assembly Reveals Significant Gene Expansion in the Toll and IMD Signaling Pathways of Dendrolimus kikuchii.</title>
        <authorList>
            <person name="Zhou J."/>
            <person name="Wu P."/>
            <person name="Xiong Z."/>
            <person name="Liu N."/>
            <person name="Zhao N."/>
            <person name="Ji M."/>
            <person name="Qiu Y."/>
            <person name="Yang B."/>
        </authorList>
    </citation>
    <scope>NUCLEOTIDE SEQUENCE [LARGE SCALE GENOMIC DNA]</scope>
    <source>
        <strain evidence="1">Ann1</strain>
    </source>
</reference>
<dbReference type="EMBL" id="CM034391">
    <property type="protein sequence ID" value="KAJ0181387.1"/>
    <property type="molecule type" value="Genomic_DNA"/>
</dbReference>
<evidence type="ECO:0000313" key="2">
    <source>
        <dbReference type="Proteomes" id="UP000824533"/>
    </source>
</evidence>
<evidence type="ECO:0000313" key="1">
    <source>
        <dbReference type="EMBL" id="KAJ0181387.1"/>
    </source>
</evidence>
<keyword evidence="2" id="KW-1185">Reference proteome</keyword>
<name>A0ACC1DD80_9NEOP</name>
<dbReference type="Proteomes" id="UP000824533">
    <property type="component" value="Linkage Group LG05"/>
</dbReference>
<accession>A0ACC1DD80</accession>
<comment type="caution">
    <text evidence="1">The sequence shown here is derived from an EMBL/GenBank/DDBJ whole genome shotgun (WGS) entry which is preliminary data.</text>
</comment>
<sequence length="151" mass="17804">MEFFGMTHYGPQNYIKDSMRTEYKEPIIKEEVKPLVEKVIVYSTLPTKIVRPDIDVIRVIDCYIGRVNGFAYGSTQRFIKMKRKGVIKPVGPCDMYRFPPTTSIEYGWWQHDTDLLSKTWYKLEHRHPQPASPNTLILDKVRKNNKYATLF</sequence>